<keyword evidence="2 5" id="KW-0808">Transferase</keyword>
<dbReference type="InterPro" id="IPR001451">
    <property type="entry name" value="Hexapep"/>
</dbReference>
<dbReference type="GO" id="GO:0008870">
    <property type="term" value="F:galactoside O-acetyltransferase activity"/>
    <property type="evidence" value="ECO:0007669"/>
    <property type="project" value="TreeGrafter"/>
</dbReference>
<dbReference type="Proteomes" id="UP000886814">
    <property type="component" value="Unassembled WGS sequence"/>
</dbReference>
<evidence type="ECO:0000256" key="4">
    <source>
        <dbReference type="ARBA" id="ARBA00023315"/>
    </source>
</evidence>
<dbReference type="Pfam" id="PF12464">
    <property type="entry name" value="Mac"/>
    <property type="match status" value="1"/>
</dbReference>
<dbReference type="FunFam" id="2.160.10.10:FF:000025">
    <property type="entry name" value="Hexapeptide-repeat containing-acetyltransferase"/>
    <property type="match status" value="1"/>
</dbReference>
<proteinExistence type="inferred from homology"/>
<dbReference type="InterPro" id="IPR011004">
    <property type="entry name" value="Trimer_LpxA-like_sf"/>
</dbReference>
<dbReference type="PANTHER" id="PTHR43017">
    <property type="entry name" value="GALACTOSIDE O-ACETYLTRANSFERASE"/>
    <property type="match status" value="1"/>
</dbReference>
<dbReference type="Pfam" id="PF00132">
    <property type="entry name" value="Hexapep"/>
    <property type="match status" value="1"/>
</dbReference>
<accession>A0A9D1TDT0</accession>
<dbReference type="AlphaFoldDB" id="A0A9D1TDT0"/>
<reference evidence="7" key="1">
    <citation type="journal article" date="2021" name="PeerJ">
        <title>Extensive microbial diversity within the chicken gut microbiome revealed by metagenomics and culture.</title>
        <authorList>
            <person name="Gilroy R."/>
            <person name="Ravi A."/>
            <person name="Getino M."/>
            <person name="Pursley I."/>
            <person name="Horton D.L."/>
            <person name="Alikhan N.F."/>
            <person name="Baker D."/>
            <person name="Gharbi K."/>
            <person name="Hall N."/>
            <person name="Watson M."/>
            <person name="Adriaenssens E.M."/>
            <person name="Foster-Nyarko E."/>
            <person name="Jarju S."/>
            <person name="Secka A."/>
            <person name="Antonio M."/>
            <person name="Oren A."/>
            <person name="Chaudhuri R.R."/>
            <person name="La Ragione R."/>
            <person name="Hildebrand F."/>
            <person name="Pallen M.J."/>
        </authorList>
    </citation>
    <scope>NUCLEOTIDE SEQUENCE</scope>
    <source>
        <strain evidence="7">CHK195-9823</strain>
    </source>
</reference>
<evidence type="ECO:0000256" key="5">
    <source>
        <dbReference type="RuleBase" id="RU367021"/>
    </source>
</evidence>
<dbReference type="EC" id="2.3.1.-" evidence="5"/>
<dbReference type="Gene3D" id="2.160.10.10">
    <property type="entry name" value="Hexapeptide repeat proteins"/>
    <property type="match status" value="1"/>
</dbReference>
<dbReference type="CDD" id="cd03357">
    <property type="entry name" value="LbH_MAT_GAT"/>
    <property type="match status" value="1"/>
</dbReference>
<protein>
    <recommendedName>
        <fullName evidence="5">Acetyltransferase</fullName>
        <ecNumber evidence="5">2.3.1.-</ecNumber>
    </recommendedName>
</protein>
<feature type="domain" description="Maltose/galactoside acetyltransferase" evidence="6">
    <location>
        <begin position="7"/>
        <end position="61"/>
    </location>
</feature>
<reference evidence="7" key="2">
    <citation type="submission" date="2021-04" db="EMBL/GenBank/DDBJ databases">
        <authorList>
            <person name="Gilroy R."/>
        </authorList>
    </citation>
    <scope>NUCLEOTIDE SEQUENCE</scope>
    <source>
        <strain evidence="7">CHK195-9823</strain>
    </source>
</reference>
<keyword evidence="4 5" id="KW-0012">Acyltransferase</keyword>
<dbReference type="SUPFAM" id="SSF51161">
    <property type="entry name" value="Trimeric LpxA-like enzymes"/>
    <property type="match status" value="1"/>
</dbReference>
<name>A0A9D1TDT0_9FIRM</name>
<dbReference type="InterPro" id="IPR018357">
    <property type="entry name" value="Hexapep_transf_CS"/>
</dbReference>
<comment type="caution">
    <text evidence="7">The sequence shown here is derived from an EMBL/GenBank/DDBJ whole genome shotgun (WGS) entry which is preliminary data.</text>
</comment>
<gene>
    <name evidence="7" type="ORF">H9747_00240</name>
</gene>
<dbReference type="PANTHER" id="PTHR43017:SF1">
    <property type="entry name" value="ACETYLTRANSFERASE YJL218W-RELATED"/>
    <property type="match status" value="1"/>
</dbReference>
<evidence type="ECO:0000256" key="1">
    <source>
        <dbReference type="ARBA" id="ARBA00007274"/>
    </source>
</evidence>
<dbReference type="SMART" id="SM01266">
    <property type="entry name" value="Mac"/>
    <property type="match status" value="1"/>
</dbReference>
<comment type="similarity">
    <text evidence="1 5">Belongs to the transferase hexapeptide repeat family.</text>
</comment>
<dbReference type="InterPro" id="IPR024688">
    <property type="entry name" value="Mac_dom"/>
</dbReference>
<dbReference type="InterPro" id="IPR039369">
    <property type="entry name" value="LacA-like"/>
</dbReference>
<evidence type="ECO:0000259" key="6">
    <source>
        <dbReference type="SMART" id="SM01266"/>
    </source>
</evidence>
<organism evidence="7 8">
    <name type="scientific">Candidatus Blautia stercorigallinarum</name>
    <dbReference type="NCBI Taxonomy" id="2838501"/>
    <lineage>
        <taxon>Bacteria</taxon>
        <taxon>Bacillati</taxon>
        <taxon>Bacillota</taxon>
        <taxon>Clostridia</taxon>
        <taxon>Lachnospirales</taxon>
        <taxon>Lachnospiraceae</taxon>
        <taxon>Blautia</taxon>
    </lineage>
</organism>
<keyword evidence="3" id="KW-0677">Repeat</keyword>
<dbReference type="PROSITE" id="PS00101">
    <property type="entry name" value="HEXAPEP_TRANSFERASES"/>
    <property type="match status" value="1"/>
</dbReference>
<evidence type="ECO:0000313" key="7">
    <source>
        <dbReference type="EMBL" id="HIV37423.1"/>
    </source>
</evidence>
<dbReference type="EMBL" id="DXIQ01000003">
    <property type="protein sequence ID" value="HIV37423.1"/>
    <property type="molecule type" value="Genomic_DNA"/>
</dbReference>
<evidence type="ECO:0000256" key="2">
    <source>
        <dbReference type="ARBA" id="ARBA00022679"/>
    </source>
</evidence>
<sequence length="204" mass="22914">MNLEETLYRIHHEKLYYCDNEELMQEQGKYLDMLFAYNQLPPSKGEEKKALLKKMFGKIGENCYIETPFHANWGGKNVYMGDHVYANFNLVLVDDAAIEIGDNVMIGPNVVLCTGTHPVSPRLRAKEAQYNKPVKVGSGVWIGANTMVMPGVTIGENSIIGAGSVVTKDIPSNVIAFGNPCKVYREITEDDEKYYDKDKLIDIE</sequence>
<evidence type="ECO:0000313" key="8">
    <source>
        <dbReference type="Proteomes" id="UP000886814"/>
    </source>
</evidence>
<evidence type="ECO:0000256" key="3">
    <source>
        <dbReference type="ARBA" id="ARBA00022737"/>
    </source>
</evidence>